<evidence type="ECO:0000313" key="1">
    <source>
        <dbReference type="EMBL" id="MBB5199823.1"/>
    </source>
</evidence>
<organism evidence="1 2">
    <name type="scientific">Glaciimonas immobilis</name>
    <dbReference type="NCBI Taxonomy" id="728004"/>
    <lineage>
        <taxon>Bacteria</taxon>
        <taxon>Pseudomonadati</taxon>
        <taxon>Pseudomonadota</taxon>
        <taxon>Betaproteobacteria</taxon>
        <taxon>Burkholderiales</taxon>
        <taxon>Oxalobacteraceae</taxon>
        <taxon>Glaciimonas</taxon>
    </lineage>
</organism>
<sequence>MATSDLLTIIATLRAEFAYVSLYVVGGQGILIATNDAARAHASPALMSALDTSVDMQAVHALAGRNFTEIAADLLLSPAQIDRLLQRFGANGRQWISTDNNLKLEYNTPKANANSQDRSSEINLKVLRAAQKEGSINVEQSAQND</sequence>
<proteinExistence type="predicted"/>
<dbReference type="EMBL" id="JACHHQ010000003">
    <property type="protein sequence ID" value="MBB5199823.1"/>
    <property type="molecule type" value="Genomic_DNA"/>
</dbReference>
<protein>
    <submittedName>
        <fullName evidence="1">Uncharacterized protein</fullName>
    </submittedName>
</protein>
<gene>
    <name evidence="1" type="ORF">HNR39_001655</name>
</gene>
<accession>A0A840RQ30</accession>
<dbReference type="RefSeq" id="WP_168056195.1">
    <property type="nucleotide sequence ID" value="NZ_JAAOZT010000009.1"/>
</dbReference>
<dbReference type="AlphaFoldDB" id="A0A840RQ30"/>
<keyword evidence="2" id="KW-1185">Reference proteome</keyword>
<comment type="caution">
    <text evidence="1">The sequence shown here is derived from an EMBL/GenBank/DDBJ whole genome shotgun (WGS) entry which is preliminary data.</text>
</comment>
<evidence type="ECO:0000313" key="2">
    <source>
        <dbReference type="Proteomes" id="UP000571084"/>
    </source>
</evidence>
<reference evidence="1 2" key="1">
    <citation type="submission" date="2020-08" db="EMBL/GenBank/DDBJ databases">
        <title>Genomic Encyclopedia of Type Strains, Phase IV (KMG-IV): sequencing the most valuable type-strain genomes for metagenomic binning, comparative biology and taxonomic classification.</title>
        <authorList>
            <person name="Goeker M."/>
        </authorList>
    </citation>
    <scope>NUCLEOTIDE SEQUENCE [LARGE SCALE GENOMIC DNA]</scope>
    <source>
        <strain evidence="1 2">DSM 23240</strain>
    </source>
</reference>
<dbReference type="Proteomes" id="UP000571084">
    <property type="component" value="Unassembled WGS sequence"/>
</dbReference>
<name>A0A840RQ30_9BURK</name>